<dbReference type="OrthoDB" id="1898716at2759"/>
<dbReference type="InterPro" id="IPR002487">
    <property type="entry name" value="TF_Kbox"/>
</dbReference>
<protein>
    <recommendedName>
        <fullName evidence="1">K-box domain-containing protein</fullName>
    </recommendedName>
</protein>
<organism evidence="2 3">
    <name type="scientific">Gossypium barbadense</name>
    <name type="common">Sea Island cotton</name>
    <name type="synonym">Hibiscus barbadensis</name>
    <dbReference type="NCBI Taxonomy" id="3634"/>
    <lineage>
        <taxon>Eukaryota</taxon>
        <taxon>Viridiplantae</taxon>
        <taxon>Streptophyta</taxon>
        <taxon>Embryophyta</taxon>
        <taxon>Tracheophyta</taxon>
        <taxon>Spermatophyta</taxon>
        <taxon>Magnoliopsida</taxon>
        <taxon>eudicotyledons</taxon>
        <taxon>Gunneridae</taxon>
        <taxon>Pentapetalae</taxon>
        <taxon>rosids</taxon>
        <taxon>malvids</taxon>
        <taxon>Malvales</taxon>
        <taxon>Malvaceae</taxon>
        <taxon>Malvoideae</taxon>
        <taxon>Gossypium</taxon>
    </lineage>
</organism>
<evidence type="ECO:0000313" key="3">
    <source>
        <dbReference type="Proteomes" id="UP000239757"/>
    </source>
</evidence>
<dbReference type="EMBL" id="KZ662979">
    <property type="protein sequence ID" value="PPS16977.1"/>
    <property type="molecule type" value="Genomic_DNA"/>
</dbReference>
<reference evidence="2 3" key="1">
    <citation type="submission" date="2015-01" db="EMBL/GenBank/DDBJ databases">
        <title>Genome of allotetraploid Gossypium barbadense reveals genomic plasticity and fiber elongation in cotton evolution.</title>
        <authorList>
            <person name="Chen X."/>
            <person name="Liu X."/>
            <person name="Zhao B."/>
            <person name="Zheng H."/>
            <person name="Hu Y."/>
            <person name="Lu G."/>
            <person name="Yang C."/>
            <person name="Chen J."/>
            <person name="Shan C."/>
            <person name="Zhang L."/>
            <person name="Zhou Y."/>
            <person name="Wang L."/>
            <person name="Guo W."/>
            <person name="Bai Y."/>
            <person name="Ruan J."/>
            <person name="Shangguan X."/>
            <person name="Mao Y."/>
            <person name="Jiang J."/>
            <person name="Zhu Y."/>
            <person name="Lei J."/>
            <person name="Kang H."/>
            <person name="Chen S."/>
            <person name="He X."/>
            <person name="Wang R."/>
            <person name="Wang Y."/>
            <person name="Chen J."/>
            <person name="Wang L."/>
            <person name="Yu S."/>
            <person name="Wang B."/>
            <person name="Wei J."/>
            <person name="Song S."/>
            <person name="Lu X."/>
            <person name="Gao Z."/>
            <person name="Gu W."/>
            <person name="Deng X."/>
            <person name="Ma D."/>
            <person name="Wang S."/>
            <person name="Liang W."/>
            <person name="Fang L."/>
            <person name="Cai C."/>
            <person name="Zhu X."/>
            <person name="Zhou B."/>
            <person name="Zhang Y."/>
            <person name="Chen Z."/>
            <person name="Xu S."/>
            <person name="Zhu R."/>
            <person name="Wang S."/>
            <person name="Zhang T."/>
            <person name="Zhao G."/>
        </authorList>
    </citation>
    <scope>NUCLEOTIDE SEQUENCE [LARGE SCALE GENOMIC DNA]</scope>
    <source>
        <strain evidence="3">cv. Xinhai21</strain>
        <tissue evidence="2">Leaf</tissue>
    </source>
</reference>
<name>A0A2P5YMZ7_GOSBA</name>
<feature type="domain" description="K-box" evidence="1">
    <location>
        <begin position="6"/>
        <end position="41"/>
    </location>
</feature>
<dbReference type="Proteomes" id="UP000239757">
    <property type="component" value="Unassembled WGS sequence"/>
</dbReference>
<dbReference type="AlphaFoldDB" id="A0A2P5YMZ7"/>
<gene>
    <name evidence="2" type="ORF">GOBAR_AA03602</name>
</gene>
<proteinExistence type="predicted"/>
<evidence type="ECO:0000259" key="1">
    <source>
        <dbReference type="Pfam" id="PF01486"/>
    </source>
</evidence>
<dbReference type="GO" id="GO:0005634">
    <property type="term" value="C:nucleus"/>
    <property type="evidence" value="ECO:0007669"/>
    <property type="project" value="InterPro"/>
</dbReference>
<sequence>MKDILERKMRGEELHGLDIEELQQLEKSLEIGLSRVMEKKAYMHLFACMIMGAVASTDKDLCKSRAGQSRSSAGIKLTSKNVNEMTKKEVEFDMVFSGVFGESIAKGHVFSGV</sequence>
<evidence type="ECO:0000313" key="2">
    <source>
        <dbReference type="EMBL" id="PPS16977.1"/>
    </source>
</evidence>
<accession>A0A2P5YMZ7</accession>
<dbReference type="GO" id="GO:0003700">
    <property type="term" value="F:DNA-binding transcription factor activity"/>
    <property type="evidence" value="ECO:0007669"/>
    <property type="project" value="InterPro"/>
</dbReference>
<dbReference type="Pfam" id="PF01486">
    <property type="entry name" value="K-box"/>
    <property type="match status" value="1"/>
</dbReference>